<feature type="chain" id="PRO_5012186858" evidence="1">
    <location>
        <begin position="25"/>
        <end position="437"/>
    </location>
</feature>
<dbReference type="OrthoDB" id="414078at2759"/>
<name>A0A1Q9EH43_SYMMI</name>
<accession>A0A1Q9EH43</accession>
<dbReference type="EMBL" id="LSRX01000153">
    <property type="protein sequence ID" value="OLQ06745.1"/>
    <property type="molecule type" value="Genomic_DNA"/>
</dbReference>
<feature type="signal peptide" evidence="1">
    <location>
        <begin position="1"/>
        <end position="24"/>
    </location>
</feature>
<evidence type="ECO:0000313" key="2">
    <source>
        <dbReference type="EMBL" id="OLQ06745.1"/>
    </source>
</evidence>
<gene>
    <name evidence="2" type="ORF">AK812_SmicGene9943</name>
</gene>
<keyword evidence="3" id="KW-1185">Reference proteome</keyword>
<proteinExistence type="predicted"/>
<comment type="caution">
    <text evidence="2">The sequence shown here is derived from an EMBL/GenBank/DDBJ whole genome shotgun (WGS) entry which is preliminary data.</text>
</comment>
<keyword evidence="1" id="KW-0732">Signal</keyword>
<evidence type="ECO:0000256" key="1">
    <source>
        <dbReference type="SAM" id="SignalP"/>
    </source>
</evidence>
<organism evidence="2 3">
    <name type="scientific">Symbiodinium microadriaticum</name>
    <name type="common">Dinoflagellate</name>
    <name type="synonym">Zooxanthella microadriatica</name>
    <dbReference type="NCBI Taxonomy" id="2951"/>
    <lineage>
        <taxon>Eukaryota</taxon>
        <taxon>Sar</taxon>
        <taxon>Alveolata</taxon>
        <taxon>Dinophyceae</taxon>
        <taxon>Suessiales</taxon>
        <taxon>Symbiodiniaceae</taxon>
        <taxon>Symbiodinium</taxon>
    </lineage>
</organism>
<sequence length="437" mass="44986">MTRHSSNPLRSCALFHVLLALSEAKQMMQRSEGPTSVKQIDPASISVKTATEITFAGAADGDKADDDDGGDAGAVMVRLLILQGIGRITLQDEAEALKLCFQGAGKTEVEEQTGIALAVVPGTDTAAISGINPTTVTQGVATTMTLMGAGAGSKAIFLPAKEDCRDATPTVELDGNSKGLFTINGAGGSYKLCYRGPGGSDSVEQNPEAGPIVLKVEQALATPQDQISSISPNLITSNVATTIALVGASEGDKAIFVNSETSECESATPDKDVGSGHASFNVDGAGTYVLCFTAKGAADSVQQKGISLTVKAPGVAQNMLGRWSSKNGELDCGSLSQVPYCSAAGINTCERSYAIQSGIGYKCFWNTGVWPPACDVDMGTDERTMICSALPLLQPVSGPTPVVARRRSAGSRFTEAAASFTAPVTLETGVARGTQTS</sequence>
<evidence type="ECO:0000313" key="3">
    <source>
        <dbReference type="Proteomes" id="UP000186817"/>
    </source>
</evidence>
<dbReference type="Proteomes" id="UP000186817">
    <property type="component" value="Unassembled WGS sequence"/>
</dbReference>
<reference evidence="2 3" key="1">
    <citation type="submission" date="2016-02" db="EMBL/GenBank/DDBJ databases">
        <title>Genome analysis of coral dinoflagellate symbionts highlights evolutionary adaptations to a symbiotic lifestyle.</title>
        <authorList>
            <person name="Aranda M."/>
            <person name="Li Y."/>
            <person name="Liew Y.J."/>
            <person name="Baumgarten S."/>
            <person name="Simakov O."/>
            <person name="Wilson M."/>
            <person name="Piel J."/>
            <person name="Ashoor H."/>
            <person name="Bougouffa S."/>
            <person name="Bajic V.B."/>
            <person name="Ryu T."/>
            <person name="Ravasi T."/>
            <person name="Bayer T."/>
            <person name="Micklem G."/>
            <person name="Kim H."/>
            <person name="Bhak J."/>
            <person name="Lajeunesse T.C."/>
            <person name="Voolstra C.R."/>
        </authorList>
    </citation>
    <scope>NUCLEOTIDE SEQUENCE [LARGE SCALE GENOMIC DNA]</scope>
    <source>
        <strain evidence="2 3">CCMP2467</strain>
    </source>
</reference>
<dbReference type="AlphaFoldDB" id="A0A1Q9EH43"/>
<protein>
    <submittedName>
        <fullName evidence="2">Uncharacterized protein</fullName>
    </submittedName>
</protein>